<evidence type="ECO:0000313" key="7">
    <source>
        <dbReference type="EMBL" id="KAJ4158034.1"/>
    </source>
</evidence>
<dbReference type="Proteomes" id="UP001144673">
    <property type="component" value="Unassembled WGS sequence"/>
</dbReference>
<dbReference type="GO" id="GO:0016887">
    <property type="term" value="F:ATP hydrolysis activity"/>
    <property type="evidence" value="ECO:0007669"/>
    <property type="project" value="InterPro"/>
</dbReference>
<reference evidence="7" key="1">
    <citation type="journal article" date="2023" name="Access Microbiol">
        <title>De-novo genome assembly for Akanthomyces muscarius, a biocontrol agent of insect agricultural pests.</title>
        <authorList>
            <person name="Erdos Z."/>
            <person name="Studholme D.J."/>
            <person name="Raymond B."/>
            <person name="Sharma M."/>
        </authorList>
    </citation>
    <scope>NUCLEOTIDE SEQUENCE</scope>
    <source>
        <strain evidence="7">Ve6</strain>
    </source>
</reference>
<protein>
    <recommendedName>
        <fullName evidence="6">AAA+ ATPase domain-containing protein</fullName>
    </recommendedName>
</protein>
<feature type="compositionally biased region" description="Acidic residues" evidence="5">
    <location>
        <begin position="71"/>
        <end position="87"/>
    </location>
</feature>
<gene>
    <name evidence="7" type="ORF">LMH87_008581</name>
</gene>
<dbReference type="InterPro" id="IPR003593">
    <property type="entry name" value="AAA+_ATPase"/>
</dbReference>
<evidence type="ECO:0000256" key="4">
    <source>
        <dbReference type="ARBA" id="ARBA00022840"/>
    </source>
</evidence>
<evidence type="ECO:0000256" key="2">
    <source>
        <dbReference type="ARBA" id="ARBA00022737"/>
    </source>
</evidence>
<dbReference type="SMART" id="SM00382">
    <property type="entry name" value="AAA"/>
    <property type="match status" value="1"/>
</dbReference>
<dbReference type="InterPro" id="IPR003960">
    <property type="entry name" value="ATPase_AAA_CS"/>
</dbReference>
<dbReference type="Pfam" id="PF00004">
    <property type="entry name" value="AAA"/>
    <property type="match status" value="2"/>
</dbReference>
<dbReference type="InterPro" id="IPR003959">
    <property type="entry name" value="ATPase_AAA_core"/>
</dbReference>
<dbReference type="GeneID" id="80895740"/>
<accession>A0A9W8UNK1</accession>
<dbReference type="GO" id="GO:0003723">
    <property type="term" value="F:RNA binding"/>
    <property type="evidence" value="ECO:0007669"/>
    <property type="project" value="TreeGrafter"/>
</dbReference>
<dbReference type="GO" id="GO:0005634">
    <property type="term" value="C:nucleus"/>
    <property type="evidence" value="ECO:0007669"/>
    <property type="project" value="TreeGrafter"/>
</dbReference>
<keyword evidence="2" id="KW-0677">Repeat</keyword>
<dbReference type="Gene3D" id="3.40.50.300">
    <property type="entry name" value="P-loop containing nucleotide triphosphate hydrolases"/>
    <property type="match status" value="2"/>
</dbReference>
<dbReference type="GO" id="GO:1990275">
    <property type="term" value="F:preribosome binding"/>
    <property type="evidence" value="ECO:0007669"/>
    <property type="project" value="TreeGrafter"/>
</dbReference>
<feature type="compositionally biased region" description="Basic and acidic residues" evidence="5">
    <location>
        <begin position="146"/>
        <end position="157"/>
    </location>
</feature>
<feature type="region of interest" description="Disordered" evidence="5">
    <location>
        <begin position="408"/>
        <end position="429"/>
    </location>
</feature>
<evidence type="ECO:0000313" key="8">
    <source>
        <dbReference type="Proteomes" id="UP001144673"/>
    </source>
</evidence>
<keyword evidence="3" id="KW-0547">Nucleotide-binding</keyword>
<evidence type="ECO:0000256" key="1">
    <source>
        <dbReference type="ARBA" id="ARBA00006914"/>
    </source>
</evidence>
<dbReference type="PROSITE" id="PS00674">
    <property type="entry name" value="AAA"/>
    <property type="match status" value="1"/>
</dbReference>
<dbReference type="AlphaFoldDB" id="A0A9W8UNK1"/>
<feature type="region of interest" description="Disordered" evidence="5">
    <location>
        <begin position="108"/>
        <end position="168"/>
    </location>
</feature>
<dbReference type="GO" id="GO:0042254">
    <property type="term" value="P:ribosome biogenesis"/>
    <property type="evidence" value="ECO:0007669"/>
    <property type="project" value="TreeGrafter"/>
</dbReference>
<dbReference type="InterPro" id="IPR050168">
    <property type="entry name" value="AAA_ATPase_domain"/>
</dbReference>
<proteinExistence type="inferred from homology"/>
<dbReference type="KEGG" id="amus:LMH87_008581"/>
<feature type="domain" description="AAA+ ATPase" evidence="6">
    <location>
        <begin position="497"/>
        <end position="637"/>
    </location>
</feature>
<comment type="caution">
    <text evidence="7">The sequence shown here is derived from an EMBL/GenBank/DDBJ whole genome shotgun (WGS) entry which is preliminary data.</text>
</comment>
<dbReference type="Gene3D" id="1.10.8.60">
    <property type="match status" value="2"/>
</dbReference>
<dbReference type="InterPro" id="IPR027417">
    <property type="entry name" value="P-loop_NTPase"/>
</dbReference>
<keyword evidence="8" id="KW-1185">Reference proteome</keyword>
<dbReference type="GO" id="GO:0005524">
    <property type="term" value="F:ATP binding"/>
    <property type="evidence" value="ECO:0007669"/>
    <property type="project" value="UniProtKB-KW"/>
</dbReference>
<sequence>MPSLSSRLDHDVYQVVRRLEESTNDCKPFKTVSAAYSAIKTSNSSLSRQKKRPLEDALFRVLDVRKREQVQDESDDSEAEIDVDFETPETKGDERFLLNRQITKHWKVEPASMSQATSNGEQPAKKKRRVETEADEGNTVRATSEGAKEPKEAKTADGSKLQKKTPRGPLFDVETDIELRLGGLGATYEAILTKTRHALFADEHYEDPTKIGRHIHGLALTGPSFVGKKSYIRAIASHLNVPLINITRCFREQERVEKSLTEAFDTAVAAAPCIVYIKHIEQIMPKSGEASQNEQHQKAFDALQRQMERLAAQRTPVMCMVTATRQDDAYPALFGPDMIEKDYQLRVPNVKERHDILSHILHDNTVHNEVDLLDVARRMDGCVGGDIVMLAEGATTNAGLRLAAAKDVDLGRPSSDDQDPDTEGTRSILQPNPITLEDFNVALADYTPTLRKEGFTAIPNVTWDQVGGLASVRAQLRLSIVGPITQPELYAKFGLARAGGCLLWGPPGCGKTLIAQAVANEAQASFILINGPELLNKYVGESERAVRELFTRARSSTPCILFFDEFDSIASRRDSGGGQSGGGAGTRVVNALLTELDGARGRDGIYVIGTTNRPDMIDEAILRPGRLSKQLFLDLPTEAERVEILRTIYRNRHVGASDEELARLDDVARDARCGNFSGADLSGLHERAAEIALTRFLDKGHVEATGEIKIQDWEEALKVTKPSVAKPESFRKLMRAKQ</sequence>
<evidence type="ECO:0000259" key="6">
    <source>
        <dbReference type="SMART" id="SM00382"/>
    </source>
</evidence>
<evidence type="ECO:0000256" key="3">
    <source>
        <dbReference type="ARBA" id="ARBA00022741"/>
    </source>
</evidence>
<dbReference type="FunFam" id="3.40.50.300:FF:000018">
    <property type="entry name" value="Cell division control 48"/>
    <property type="match status" value="1"/>
</dbReference>
<comment type="similarity">
    <text evidence="1">Belongs to the AAA ATPase family.</text>
</comment>
<dbReference type="EMBL" id="JAJHUN010000006">
    <property type="protein sequence ID" value="KAJ4158034.1"/>
    <property type="molecule type" value="Genomic_DNA"/>
</dbReference>
<feature type="compositionally biased region" description="Polar residues" evidence="5">
    <location>
        <begin position="112"/>
        <end position="121"/>
    </location>
</feature>
<dbReference type="PANTHER" id="PTHR23077">
    <property type="entry name" value="AAA-FAMILY ATPASE"/>
    <property type="match status" value="1"/>
</dbReference>
<evidence type="ECO:0000256" key="5">
    <source>
        <dbReference type="SAM" id="MobiDB-lite"/>
    </source>
</evidence>
<dbReference type="SUPFAM" id="SSF52540">
    <property type="entry name" value="P-loop containing nucleoside triphosphate hydrolases"/>
    <property type="match status" value="2"/>
</dbReference>
<name>A0A9W8UNK1_AKAMU</name>
<dbReference type="PANTHER" id="PTHR23077:SF171">
    <property type="entry name" value="NUCLEAR VALOSIN-CONTAINING PROTEIN-LIKE"/>
    <property type="match status" value="1"/>
</dbReference>
<feature type="region of interest" description="Disordered" evidence="5">
    <location>
        <begin position="67"/>
        <end position="88"/>
    </location>
</feature>
<keyword evidence="4" id="KW-0067">ATP-binding</keyword>
<dbReference type="RefSeq" id="XP_056056401.1">
    <property type="nucleotide sequence ID" value="XM_056201772.1"/>
</dbReference>
<organism evidence="7 8">
    <name type="scientific">Akanthomyces muscarius</name>
    <name type="common">Entomopathogenic fungus</name>
    <name type="synonym">Lecanicillium muscarium</name>
    <dbReference type="NCBI Taxonomy" id="2231603"/>
    <lineage>
        <taxon>Eukaryota</taxon>
        <taxon>Fungi</taxon>
        <taxon>Dikarya</taxon>
        <taxon>Ascomycota</taxon>
        <taxon>Pezizomycotina</taxon>
        <taxon>Sordariomycetes</taxon>
        <taxon>Hypocreomycetidae</taxon>
        <taxon>Hypocreales</taxon>
        <taxon>Cordycipitaceae</taxon>
        <taxon>Akanthomyces</taxon>
    </lineage>
</organism>